<dbReference type="AlphaFoldDB" id="A0A846RXV9"/>
<evidence type="ECO:0008006" key="4">
    <source>
        <dbReference type="Google" id="ProtNLM"/>
    </source>
</evidence>
<feature type="region of interest" description="Disordered" evidence="1">
    <location>
        <begin position="183"/>
        <end position="272"/>
    </location>
</feature>
<feature type="compositionally biased region" description="Polar residues" evidence="1">
    <location>
        <begin position="118"/>
        <end position="140"/>
    </location>
</feature>
<feature type="compositionally biased region" description="Basic and acidic residues" evidence="1">
    <location>
        <begin position="44"/>
        <end position="57"/>
    </location>
</feature>
<feature type="compositionally biased region" description="Pro residues" evidence="1">
    <location>
        <begin position="241"/>
        <end position="251"/>
    </location>
</feature>
<dbReference type="RefSeq" id="WP_167995143.1">
    <property type="nucleotide sequence ID" value="NZ_JAATJL010000001.1"/>
</dbReference>
<proteinExistence type="predicted"/>
<protein>
    <recommendedName>
        <fullName evidence="4">DUF3618 domain-containing protein</fullName>
    </recommendedName>
</protein>
<feature type="compositionally biased region" description="Gly residues" evidence="1">
    <location>
        <begin position="185"/>
        <end position="211"/>
    </location>
</feature>
<organism evidence="2 3">
    <name type="scientific">Arthrobacter pigmenti</name>
    <dbReference type="NCBI Taxonomy" id="271432"/>
    <lineage>
        <taxon>Bacteria</taxon>
        <taxon>Bacillati</taxon>
        <taxon>Actinomycetota</taxon>
        <taxon>Actinomycetes</taxon>
        <taxon>Micrococcales</taxon>
        <taxon>Micrococcaceae</taxon>
        <taxon>Arthrobacter</taxon>
    </lineage>
</organism>
<accession>A0A846RXV9</accession>
<reference evidence="2 3" key="1">
    <citation type="submission" date="2020-03" db="EMBL/GenBank/DDBJ databases">
        <title>Sequencing the genomes of 1000 actinobacteria strains.</title>
        <authorList>
            <person name="Klenk H.-P."/>
        </authorList>
    </citation>
    <scope>NUCLEOTIDE SEQUENCE [LARGE SCALE GENOMIC DNA]</scope>
    <source>
        <strain evidence="2 3">DSM 16403</strain>
    </source>
</reference>
<feature type="region of interest" description="Disordered" evidence="1">
    <location>
        <begin position="1"/>
        <end position="153"/>
    </location>
</feature>
<feature type="compositionally biased region" description="Polar residues" evidence="1">
    <location>
        <begin position="92"/>
        <end position="103"/>
    </location>
</feature>
<evidence type="ECO:0000313" key="2">
    <source>
        <dbReference type="EMBL" id="NJC23816.1"/>
    </source>
</evidence>
<evidence type="ECO:0000256" key="1">
    <source>
        <dbReference type="SAM" id="MobiDB-lite"/>
    </source>
</evidence>
<evidence type="ECO:0000313" key="3">
    <source>
        <dbReference type="Proteomes" id="UP000547458"/>
    </source>
</evidence>
<comment type="caution">
    <text evidence="2">The sequence shown here is derived from an EMBL/GenBank/DDBJ whole genome shotgun (WGS) entry which is preliminary data.</text>
</comment>
<feature type="compositionally biased region" description="Polar residues" evidence="1">
    <location>
        <begin position="26"/>
        <end position="43"/>
    </location>
</feature>
<dbReference type="EMBL" id="JAATJL010000001">
    <property type="protein sequence ID" value="NJC23816.1"/>
    <property type="molecule type" value="Genomic_DNA"/>
</dbReference>
<dbReference type="Proteomes" id="UP000547458">
    <property type="component" value="Unassembled WGS sequence"/>
</dbReference>
<sequence length="272" mass="27400">MSTQNWSEDPLVASRTGEDGYPPPAQSTEQSPGDSAGQSTTSAAKHEAKDVGREGVDSAKNVASTAGSEAKNVAHEAGAQARNLLGELGSDLKSQAGTQQQRVSEGLRSLSDELRSMADNSEGGTAQQLVQQAAQRTGNAASWLDGRDPGSLLDEVTGFARRRPGTFLLIAAGAGLLAGRLARGLQGGNDTGGSAAAGGGTQGAGTTGTAGGQHTATYPPVPDEYGTGAPDYDTGVGNSPTVPPTAPPAAPATPFTEPQPGVPPTEPRRDYP</sequence>
<name>A0A846RXV9_9MICC</name>
<gene>
    <name evidence="2" type="ORF">BJ994_002892</name>
</gene>
<keyword evidence="3" id="KW-1185">Reference proteome</keyword>